<sequence length="478" mass="49812">MHPVFGNAPPPGGAPQLAPYMRAPQHPAYSHNPAYSQNAAYGHSPAYPHGSAYGQHPDFPGPHHGRPARRRGRVGSNVAALLVVMLAITAWLVPSIVLDPSSISNPGPDTTQQQPGQQKPDPGAQGEAAVPAQPGNLAKSLSEAKPPTVRFPPEPKGPEPRETGPIKEGTVLNKGVPGLVIVESTMPGYLAGGGTGLIATPDGYVITNYHVVQGSSGITVQDTHTKKRYEATLVGHNALKDIAVLKLNNASNLRTIATRYDEKVTLGMRVTVIGNGGAKGVLQQLYGRITDLSVNISTRAQGSVPGGSLKNLLATSADVVQGYSGGAMMNRDGRVVGMTVAASEGPNARMVYGYAIPINTVIDETQRILDGNGGDGTVIGRPAAFGITIRTDEKPNPRAPGLIIESFLEDSPLPALGIKKGDRITKLNGKTIESYTDLKRALAPLEPGQKVSIAWSGKGGGKDGAGQGTVTLIRSSVN</sequence>
<protein>
    <recommendedName>
        <fullName evidence="5">PDZ domain-containing protein</fullName>
    </recommendedName>
</protein>
<name>A0A095YDZ6_9MICC</name>
<feature type="region of interest" description="Disordered" evidence="3">
    <location>
        <begin position="1"/>
        <end position="71"/>
    </location>
</feature>
<evidence type="ECO:0000256" key="4">
    <source>
        <dbReference type="SAM" id="Phobius"/>
    </source>
</evidence>
<dbReference type="Proteomes" id="UP000053528">
    <property type="component" value="Unassembled WGS sequence"/>
</dbReference>
<proteinExistence type="predicted"/>
<dbReference type="AlphaFoldDB" id="A0A095YDZ6"/>
<keyword evidence="2" id="KW-0378">Hydrolase</keyword>
<feature type="compositionally biased region" description="Polar residues" evidence="3">
    <location>
        <begin position="469"/>
        <end position="478"/>
    </location>
</feature>
<dbReference type="Gene3D" id="2.30.42.10">
    <property type="match status" value="1"/>
</dbReference>
<dbReference type="GO" id="GO:0004252">
    <property type="term" value="F:serine-type endopeptidase activity"/>
    <property type="evidence" value="ECO:0007669"/>
    <property type="project" value="InterPro"/>
</dbReference>
<evidence type="ECO:0000256" key="3">
    <source>
        <dbReference type="SAM" id="MobiDB-lite"/>
    </source>
</evidence>
<evidence type="ECO:0000313" key="7">
    <source>
        <dbReference type="Proteomes" id="UP000053528"/>
    </source>
</evidence>
<dbReference type="InterPro" id="IPR036034">
    <property type="entry name" value="PDZ_sf"/>
</dbReference>
<dbReference type="GO" id="GO:0006508">
    <property type="term" value="P:proteolysis"/>
    <property type="evidence" value="ECO:0007669"/>
    <property type="project" value="UniProtKB-KW"/>
</dbReference>
<dbReference type="InterPro" id="IPR001478">
    <property type="entry name" value="PDZ"/>
</dbReference>
<feature type="compositionally biased region" description="Low complexity" evidence="3">
    <location>
        <begin position="106"/>
        <end position="126"/>
    </location>
</feature>
<dbReference type="EMBL" id="JRNH01000014">
    <property type="protein sequence ID" value="KGF20483.1"/>
    <property type="molecule type" value="Genomic_DNA"/>
</dbReference>
<evidence type="ECO:0000256" key="1">
    <source>
        <dbReference type="ARBA" id="ARBA00022670"/>
    </source>
</evidence>
<dbReference type="PANTHER" id="PTHR43343">
    <property type="entry name" value="PEPTIDASE S12"/>
    <property type="match status" value="1"/>
</dbReference>
<keyword evidence="4" id="KW-0472">Membrane</keyword>
<dbReference type="SUPFAM" id="SSF50156">
    <property type="entry name" value="PDZ domain-like"/>
    <property type="match status" value="1"/>
</dbReference>
<feature type="region of interest" description="Disordered" evidence="3">
    <location>
        <begin position="103"/>
        <end position="171"/>
    </location>
</feature>
<keyword evidence="4" id="KW-1133">Transmembrane helix</keyword>
<feature type="domain" description="PDZ" evidence="5">
    <location>
        <begin position="380"/>
        <end position="436"/>
    </location>
</feature>
<evidence type="ECO:0000313" key="6">
    <source>
        <dbReference type="EMBL" id="KGF20483.1"/>
    </source>
</evidence>
<keyword evidence="1" id="KW-0645">Protease</keyword>
<organism evidence="6 7">
    <name type="scientific">Pseudoglutamicibacter albus DNF00011</name>
    <dbReference type="NCBI Taxonomy" id="1401063"/>
    <lineage>
        <taxon>Bacteria</taxon>
        <taxon>Bacillati</taxon>
        <taxon>Actinomycetota</taxon>
        <taxon>Actinomycetes</taxon>
        <taxon>Micrococcales</taxon>
        <taxon>Micrococcaceae</taxon>
        <taxon>Pseudoglutamicibacter</taxon>
    </lineage>
</organism>
<gene>
    <name evidence="6" type="ORF">HMPREF2128_05280</name>
</gene>
<dbReference type="SUPFAM" id="SSF50494">
    <property type="entry name" value="Trypsin-like serine proteases"/>
    <property type="match status" value="1"/>
</dbReference>
<comment type="caution">
    <text evidence="6">The sequence shown here is derived from an EMBL/GenBank/DDBJ whole genome shotgun (WGS) entry which is preliminary data.</text>
</comment>
<evidence type="ECO:0000259" key="5">
    <source>
        <dbReference type="PROSITE" id="PS50106"/>
    </source>
</evidence>
<reference evidence="6 7" key="1">
    <citation type="submission" date="2014-07" db="EMBL/GenBank/DDBJ databases">
        <authorList>
            <person name="McCorrison J."/>
            <person name="Sanka R."/>
            <person name="Torralba M."/>
            <person name="Gillis M."/>
            <person name="Haft D.H."/>
            <person name="Methe B."/>
            <person name="Sutton G."/>
            <person name="Nelson K.E."/>
        </authorList>
    </citation>
    <scope>NUCLEOTIDE SEQUENCE [LARGE SCALE GENOMIC DNA]</scope>
    <source>
        <strain evidence="6 7">DNF00011</strain>
    </source>
</reference>
<dbReference type="Pfam" id="PF13365">
    <property type="entry name" value="Trypsin_2"/>
    <property type="match status" value="1"/>
</dbReference>
<dbReference type="Pfam" id="PF13180">
    <property type="entry name" value="PDZ_2"/>
    <property type="match status" value="1"/>
</dbReference>
<feature type="region of interest" description="Disordered" evidence="3">
    <location>
        <begin position="454"/>
        <end position="478"/>
    </location>
</feature>
<dbReference type="InterPro" id="IPR051201">
    <property type="entry name" value="Chloro_Bact_Ser_Proteases"/>
</dbReference>
<keyword evidence="4" id="KW-0812">Transmembrane</keyword>
<dbReference type="Gene3D" id="2.40.10.120">
    <property type="match status" value="1"/>
</dbReference>
<evidence type="ECO:0000256" key="2">
    <source>
        <dbReference type="ARBA" id="ARBA00022801"/>
    </source>
</evidence>
<dbReference type="SMART" id="SM00228">
    <property type="entry name" value="PDZ"/>
    <property type="match status" value="1"/>
</dbReference>
<dbReference type="RefSeq" id="WP_035755791.1">
    <property type="nucleotide sequence ID" value="NZ_JRNH01000014.1"/>
</dbReference>
<dbReference type="PRINTS" id="PR00834">
    <property type="entry name" value="PROTEASES2C"/>
</dbReference>
<feature type="transmembrane region" description="Helical" evidence="4">
    <location>
        <begin position="74"/>
        <end position="93"/>
    </location>
</feature>
<dbReference type="InterPro" id="IPR009003">
    <property type="entry name" value="Peptidase_S1_PA"/>
</dbReference>
<feature type="compositionally biased region" description="Gly residues" evidence="3">
    <location>
        <begin position="457"/>
        <end position="467"/>
    </location>
</feature>
<dbReference type="PANTHER" id="PTHR43343:SF3">
    <property type="entry name" value="PROTEASE DO-LIKE 8, CHLOROPLASTIC"/>
    <property type="match status" value="1"/>
</dbReference>
<dbReference type="PROSITE" id="PS50106">
    <property type="entry name" value="PDZ"/>
    <property type="match status" value="1"/>
</dbReference>
<accession>A0A095YDZ6</accession>
<dbReference type="InterPro" id="IPR001940">
    <property type="entry name" value="Peptidase_S1C"/>
</dbReference>
<feature type="compositionally biased region" description="Basic and acidic residues" evidence="3">
    <location>
        <begin position="156"/>
        <end position="165"/>
    </location>
</feature>